<dbReference type="EMBL" id="JALJOQ010000276">
    <property type="protein sequence ID" value="KAK9786286.1"/>
    <property type="molecule type" value="Genomic_DNA"/>
</dbReference>
<dbReference type="Proteomes" id="UP001465755">
    <property type="component" value="Unassembled WGS sequence"/>
</dbReference>
<gene>
    <name evidence="3" type="ORF">WJX73_002332</name>
</gene>
<comment type="similarity">
    <text evidence="1">Belongs to the ANP1/MMN9/VAN1 family.</text>
</comment>
<proteinExistence type="inferred from homology"/>
<dbReference type="PANTHER" id="PTHR43083:SF6">
    <property type="entry name" value="MANNAN POLYMERASE COMPLEXES SUBUNIT MNN9"/>
    <property type="match status" value="1"/>
</dbReference>
<evidence type="ECO:0000313" key="4">
    <source>
        <dbReference type="Proteomes" id="UP001465755"/>
    </source>
</evidence>
<dbReference type="InterPro" id="IPR029044">
    <property type="entry name" value="Nucleotide-diphossugar_trans"/>
</dbReference>
<name>A0AAW1NP30_9CHLO</name>
<dbReference type="Gene3D" id="3.90.550.10">
    <property type="entry name" value="Spore Coat Polysaccharide Biosynthesis Protein SpsA, Chain A"/>
    <property type="match status" value="1"/>
</dbReference>
<reference evidence="3 4" key="1">
    <citation type="journal article" date="2024" name="Nat. Commun.">
        <title>Phylogenomics reveals the evolutionary origins of lichenization in chlorophyte algae.</title>
        <authorList>
            <person name="Puginier C."/>
            <person name="Libourel C."/>
            <person name="Otte J."/>
            <person name="Skaloud P."/>
            <person name="Haon M."/>
            <person name="Grisel S."/>
            <person name="Petersen M."/>
            <person name="Berrin J.G."/>
            <person name="Delaux P.M."/>
            <person name="Dal Grande F."/>
            <person name="Keller J."/>
        </authorList>
    </citation>
    <scope>NUCLEOTIDE SEQUENCE [LARGE SCALE GENOMIC DNA]</scope>
    <source>
        <strain evidence="3 4">SAG 2036</strain>
    </source>
</reference>
<sequence length="421" mass="46333">MPLVGHWRQVVTVVLLLQAGSLFPASAATFRCASADPLTCGLATWERSGPDAARPSTGHSNNSVLVLTLVQDEHSWGTGRSFINYFKLLSASMTAAGSLSLALLVGGKGEFSKLACAVEGIYRRALSKQETNSCGLFECSQASKGSTGFASGACPASIDSLPQSLQSLLRVTLMQPGSLGGHQMDANLSREERHSFPHQRERRSLLARLRNKLLMTALQDEAAVLWVDADVHGIDDSMLGRMLASGLDIITPNCKWRHWSHGKARYYDYNTWRGPLQTPNDNDRDLMRQGAMFQPKIWWDRLDNVSAGPSFLPAYEHLDFVEVTAVGATVLFVRADVHRQGVIFTPGYVVGADWEREGWDGVESEGICILARMMGFKCHGMPQTIVWHESPPDRPTQTTDKQQGSALQIARIPLDFLREHG</sequence>
<evidence type="ECO:0000313" key="3">
    <source>
        <dbReference type="EMBL" id="KAK9786286.1"/>
    </source>
</evidence>
<dbReference type="AlphaFoldDB" id="A0AAW1NP30"/>
<keyword evidence="4" id="KW-1185">Reference proteome</keyword>
<dbReference type="Pfam" id="PF03452">
    <property type="entry name" value="Anp1"/>
    <property type="match status" value="1"/>
</dbReference>
<comment type="caution">
    <text evidence="3">The sequence shown here is derived from an EMBL/GenBank/DDBJ whole genome shotgun (WGS) entry which is preliminary data.</text>
</comment>
<dbReference type="PANTHER" id="PTHR43083">
    <property type="entry name" value="MANNAN POLYMERASE II"/>
    <property type="match status" value="1"/>
</dbReference>
<feature type="signal peptide" evidence="2">
    <location>
        <begin position="1"/>
        <end position="27"/>
    </location>
</feature>
<protein>
    <submittedName>
        <fullName evidence="3">Uncharacterized protein</fullName>
    </submittedName>
</protein>
<organism evidence="3 4">
    <name type="scientific">Symbiochloris irregularis</name>
    <dbReference type="NCBI Taxonomy" id="706552"/>
    <lineage>
        <taxon>Eukaryota</taxon>
        <taxon>Viridiplantae</taxon>
        <taxon>Chlorophyta</taxon>
        <taxon>core chlorophytes</taxon>
        <taxon>Trebouxiophyceae</taxon>
        <taxon>Trebouxiales</taxon>
        <taxon>Trebouxiaceae</taxon>
        <taxon>Symbiochloris</taxon>
    </lineage>
</organism>
<dbReference type="InterPro" id="IPR052086">
    <property type="entry name" value="Mannan_Polymerase_Subunit"/>
</dbReference>
<keyword evidence="2" id="KW-0732">Signal</keyword>
<evidence type="ECO:0000256" key="2">
    <source>
        <dbReference type="SAM" id="SignalP"/>
    </source>
</evidence>
<accession>A0AAW1NP30</accession>
<feature type="chain" id="PRO_5043362801" evidence="2">
    <location>
        <begin position="28"/>
        <end position="421"/>
    </location>
</feature>
<evidence type="ECO:0000256" key="1">
    <source>
        <dbReference type="ARBA" id="ARBA00037964"/>
    </source>
</evidence>